<evidence type="ECO:0000256" key="1">
    <source>
        <dbReference type="ARBA" id="ARBA00008558"/>
    </source>
</evidence>
<dbReference type="Proteomes" id="UP000013785">
    <property type="component" value="Unassembled WGS sequence"/>
</dbReference>
<evidence type="ECO:0000313" key="3">
    <source>
        <dbReference type="EMBL" id="EOL43985.1"/>
    </source>
</evidence>
<dbReference type="InterPro" id="IPR008928">
    <property type="entry name" value="6-hairpin_glycosidase_sf"/>
</dbReference>
<dbReference type="SUPFAM" id="SSF48208">
    <property type="entry name" value="Six-hairpin glycosidases"/>
    <property type="match status" value="1"/>
</dbReference>
<evidence type="ECO:0000313" key="4">
    <source>
        <dbReference type="Proteomes" id="UP000013785"/>
    </source>
</evidence>
<dbReference type="Pfam" id="PF07221">
    <property type="entry name" value="GlcNAc_2-epim"/>
    <property type="match status" value="1"/>
</dbReference>
<proteinExistence type="inferred from homology"/>
<dbReference type="eggNOG" id="COG2942">
    <property type="taxonomic scope" value="Bacteria"/>
</dbReference>
<accession>R3WQA3</accession>
<name>R3WQA3_9ENTE</name>
<reference evidence="3 4" key="1">
    <citation type="submission" date="2013-02" db="EMBL/GenBank/DDBJ databases">
        <title>The Genome Sequence of Enterococcus phoeniculicola BAA-412.</title>
        <authorList>
            <consortium name="The Broad Institute Genome Sequencing Platform"/>
            <consortium name="The Broad Institute Genome Sequencing Center for Infectious Disease"/>
            <person name="Earl A.M."/>
            <person name="Gilmore M.S."/>
            <person name="Lebreton F."/>
            <person name="Walker B."/>
            <person name="Young S.K."/>
            <person name="Zeng Q."/>
            <person name="Gargeya S."/>
            <person name="Fitzgerald M."/>
            <person name="Haas B."/>
            <person name="Abouelleil A."/>
            <person name="Alvarado L."/>
            <person name="Arachchi H.M."/>
            <person name="Berlin A.M."/>
            <person name="Chapman S.B."/>
            <person name="Dewar J."/>
            <person name="Goldberg J."/>
            <person name="Griggs A."/>
            <person name="Gujja S."/>
            <person name="Hansen M."/>
            <person name="Howarth C."/>
            <person name="Imamovic A."/>
            <person name="Larimer J."/>
            <person name="McCowan C."/>
            <person name="Murphy C."/>
            <person name="Neiman D."/>
            <person name="Pearson M."/>
            <person name="Priest M."/>
            <person name="Roberts A."/>
            <person name="Saif S."/>
            <person name="Shea T."/>
            <person name="Sisk P."/>
            <person name="Sykes S."/>
            <person name="Wortman J."/>
            <person name="Nusbaum C."/>
            <person name="Birren B."/>
        </authorList>
    </citation>
    <scope>NUCLEOTIDE SEQUENCE [LARGE SCALE GENOMIC DNA]</scope>
    <source>
        <strain evidence="3 4">ATCC BAA-412</strain>
    </source>
</reference>
<dbReference type="GO" id="GO:0016853">
    <property type="term" value="F:isomerase activity"/>
    <property type="evidence" value="ECO:0007669"/>
    <property type="project" value="UniProtKB-KW"/>
</dbReference>
<dbReference type="OrthoDB" id="5141876at2"/>
<dbReference type="InterPro" id="IPR012341">
    <property type="entry name" value="6hp_glycosidase-like_sf"/>
</dbReference>
<sequence>MNQTELYSQLTQTILPFWLNQIDEACGGFFGEVDKDLKQVKQAPKNSVMQSRYLWAFSASSQLISSDNLKEASAHGFIFLKEVLWDEEYGGVYWQVSHDGFVRKDKKVLYAQSFALYALSEYYKATKNEEALALAKELFFLIETHAFRDNQMGYAEEFSRDWKEIPICEVGLADIELSYTTNTHLHLFEAYTLLYELWPNPKLLQQLHFLMNLFQEKIIQKEGYCHQFFSGDWHSMTQEISYGHDIETSWLLDRGQAITQSTQLNQQIIELANYTLQHGLDVQGLMNHSTDFLTTDKTKVWWVQAEAMIGFYNAYQKTQEQTFLDATETLWQAIQTYFVDKRHASEWLAYLCADNPDEQSTTKSSSISDNWKGPYHTVRMYLELIKRMEKTYDSH</sequence>
<keyword evidence="2" id="KW-0413">Isomerase</keyword>
<dbReference type="GO" id="GO:0005975">
    <property type="term" value="P:carbohydrate metabolic process"/>
    <property type="evidence" value="ECO:0007669"/>
    <property type="project" value="InterPro"/>
</dbReference>
<dbReference type="AlphaFoldDB" id="R3WQA3"/>
<gene>
    <name evidence="3" type="ORF">UC3_01615</name>
</gene>
<comment type="caution">
    <text evidence="3">The sequence shown here is derived from an EMBL/GenBank/DDBJ whole genome shotgun (WGS) entry which is preliminary data.</text>
</comment>
<dbReference type="RefSeq" id="WP_010768278.1">
    <property type="nucleotide sequence ID" value="NZ_ASWE01000003.1"/>
</dbReference>
<dbReference type="PATRIC" id="fig|1158610.3.peg.1602"/>
<dbReference type="InterPro" id="IPR010819">
    <property type="entry name" value="AGE/CE"/>
</dbReference>
<evidence type="ECO:0000256" key="2">
    <source>
        <dbReference type="ARBA" id="ARBA00023235"/>
    </source>
</evidence>
<protein>
    <submittedName>
        <fullName evidence="3">Uncharacterized protein</fullName>
    </submittedName>
</protein>
<dbReference type="HOGENOM" id="CLU_046651_3_0_9"/>
<comment type="similarity">
    <text evidence="1">Belongs to the N-acylglucosamine 2-epimerase family.</text>
</comment>
<organism evidence="3 4">
    <name type="scientific">Enterococcus phoeniculicola ATCC BAA-412</name>
    <dbReference type="NCBI Taxonomy" id="1158610"/>
    <lineage>
        <taxon>Bacteria</taxon>
        <taxon>Bacillati</taxon>
        <taxon>Bacillota</taxon>
        <taxon>Bacilli</taxon>
        <taxon>Lactobacillales</taxon>
        <taxon>Enterococcaceae</taxon>
        <taxon>Enterococcus</taxon>
    </lineage>
</organism>
<dbReference type="STRING" id="154621.RV11_GL000240"/>
<dbReference type="PANTHER" id="PTHR15108">
    <property type="entry name" value="N-ACYLGLUCOSAMINE-2-EPIMERASE"/>
    <property type="match status" value="1"/>
</dbReference>
<dbReference type="Gene3D" id="1.50.10.10">
    <property type="match status" value="1"/>
</dbReference>
<dbReference type="EMBL" id="AJAT01000014">
    <property type="protein sequence ID" value="EOL43985.1"/>
    <property type="molecule type" value="Genomic_DNA"/>
</dbReference>
<keyword evidence="4" id="KW-1185">Reference proteome</keyword>